<keyword evidence="5" id="KW-0067">ATP-binding</keyword>
<organism evidence="8 9">
    <name type="scientific">Varroa destructor</name>
    <name type="common">Honeybee mite</name>
    <dbReference type="NCBI Taxonomy" id="109461"/>
    <lineage>
        <taxon>Eukaryota</taxon>
        <taxon>Metazoa</taxon>
        <taxon>Ecdysozoa</taxon>
        <taxon>Arthropoda</taxon>
        <taxon>Chelicerata</taxon>
        <taxon>Arachnida</taxon>
        <taxon>Acari</taxon>
        <taxon>Parasitiformes</taxon>
        <taxon>Mesostigmata</taxon>
        <taxon>Gamasina</taxon>
        <taxon>Dermanyssoidea</taxon>
        <taxon>Varroidae</taxon>
        <taxon>Varroa</taxon>
    </lineage>
</organism>
<dbReference type="SUPFAM" id="SSF81901">
    <property type="entry name" value="HCP-like"/>
    <property type="match status" value="1"/>
</dbReference>
<dbReference type="EnsemblMetazoa" id="XM_022793218">
    <property type="protein sequence ID" value="XP_022648953"/>
    <property type="gene ID" value="LOC111245202"/>
</dbReference>
<dbReference type="GO" id="GO:0005524">
    <property type="term" value="F:ATP binding"/>
    <property type="evidence" value="ECO:0007669"/>
    <property type="project" value="UniProtKB-KW"/>
</dbReference>
<evidence type="ECO:0000256" key="3">
    <source>
        <dbReference type="ARBA" id="ARBA00022741"/>
    </source>
</evidence>
<dbReference type="FunFam" id="3.20.200.10:FF:000002">
    <property type="entry name" value="Eukaryotic elongation factor 2 kinase"/>
    <property type="match status" value="1"/>
</dbReference>
<dbReference type="InterPro" id="IPR006597">
    <property type="entry name" value="Sel1-like"/>
</dbReference>
<dbReference type="GO" id="GO:0004686">
    <property type="term" value="F:elongation factor-2 kinase activity"/>
    <property type="evidence" value="ECO:0007669"/>
    <property type="project" value="InterPro"/>
</dbReference>
<dbReference type="Gene3D" id="3.20.200.10">
    <property type="entry name" value="MHCK/EF2 kinase"/>
    <property type="match status" value="1"/>
</dbReference>
<dbReference type="InterPro" id="IPR051852">
    <property type="entry name" value="Alpha-type_PK"/>
</dbReference>
<proteinExistence type="predicted"/>
<dbReference type="SMART" id="SM00811">
    <property type="entry name" value="Alpha_kinase"/>
    <property type="match status" value="1"/>
</dbReference>
<protein>
    <recommendedName>
        <fullName evidence="7">Alpha-type protein kinase domain-containing protein</fullName>
    </recommendedName>
</protein>
<dbReference type="InterPro" id="IPR004166">
    <property type="entry name" value="a-kinase_dom"/>
</dbReference>
<dbReference type="InParanoid" id="A0A7M7J9Z7"/>
<keyword evidence="1" id="KW-0723">Serine/threonine-protein kinase</keyword>
<dbReference type="PANTHER" id="PTHR45992">
    <property type="entry name" value="EUKARYOTIC ELONGATION FACTOR 2 KINASE-RELATED"/>
    <property type="match status" value="1"/>
</dbReference>
<evidence type="ECO:0000259" key="7">
    <source>
        <dbReference type="PROSITE" id="PS51158"/>
    </source>
</evidence>
<feature type="region of interest" description="Disordered" evidence="6">
    <location>
        <begin position="407"/>
        <end position="456"/>
    </location>
</feature>
<dbReference type="Proteomes" id="UP000594260">
    <property type="component" value="Unplaced"/>
</dbReference>
<dbReference type="OMA" id="CLQMEAK"/>
<dbReference type="GO" id="GO:1903013">
    <property type="term" value="P:response to differentiation-inducing factor 1"/>
    <property type="evidence" value="ECO:0007669"/>
    <property type="project" value="TreeGrafter"/>
</dbReference>
<evidence type="ECO:0000313" key="8">
    <source>
        <dbReference type="EnsemblMetazoa" id="XP_022648953"/>
    </source>
</evidence>
<dbReference type="PROSITE" id="PS51158">
    <property type="entry name" value="ALPHA_KINASE"/>
    <property type="match status" value="1"/>
</dbReference>
<keyword evidence="3" id="KW-0547">Nucleotide-binding</keyword>
<dbReference type="Gene3D" id="3.30.200.20">
    <property type="entry name" value="Phosphorylase Kinase, domain 1"/>
    <property type="match status" value="2"/>
</dbReference>
<dbReference type="InterPro" id="IPR011009">
    <property type="entry name" value="Kinase-like_dom_sf"/>
</dbReference>
<evidence type="ECO:0000256" key="1">
    <source>
        <dbReference type="ARBA" id="ARBA00022527"/>
    </source>
</evidence>
<dbReference type="GO" id="GO:0031037">
    <property type="term" value="P:myosin II filament disassembly"/>
    <property type="evidence" value="ECO:0007669"/>
    <property type="project" value="TreeGrafter"/>
</dbReference>
<dbReference type="InterPro" id="IPR047588">
    <property type="entry name" value="eEF2K_a_kinase_dom"/>
</dbReference>
<feature type="domain" description="Alpha-type protein kinase" evidence="7">
    <location>
        <begin position="124"/>
        <end position="332"/>
    </location>
</feature>
<dbReference type="RefSeq" id="XP_022648953.1">
    <property type="nucleotide sequence ID" value="XM_022793218.1"/>
</dbReference>
<evidence type="ECO:0000256" key="6">
    <source>
        <dbReference type="SAM" id="MobiDB-lite"/>
    </source>
</evidence>
<keyword evidence="2" id="KW-0808">Transferase</keyword>
<evidence type="ECO:0000256" key="5">
    <source>
        <dbReference type="ARBA" id="ARBA00022840"/>
    </source>
</evidence>
<dbReference type="GeneID" id="111245202"/>
<feature type="region of interest" description="Disordered" evidence="6">
    <location>
        <begin position="470"/>
        <end position="489"/>
    </location>
</feature>
<dbReference type="Pfam" id="PF02816">
    <property type="entry name" value="Alpha_kinase"/>
    <property type="match status" value="1"/>
</dbReference>
<dbReference type="Gene3D" id="1.25.40.10">
    <property type="entry name" value="Tetratricopeptide repeat domain"/>
    <property type="match status" value="1"/>
</dbReference>
<reference evidence="8" key="1">
    <citation type="submission" date="2021-01" db="UniProtKB">
        <authorList>
            <consortium name="EnsemblMetazoa"/>
        </authorList>
    </citation>
    <scope>IDENTIFICATION</scope>
</reference>
<accession>A0A7M7J9Z7</accession>
<dbReference type="PANTHER" id="PTHR45992:SF2">
    <property type="entry name" value="EUKARYOTIC ELONGATION FACTOR 2 KINASE"/>
    <property type="match status" value="1"/>
</dbReference>
<feature type="region of interest" description="Disordered" evidence="6">
    <location>
        <begin position="1"/>
        <end position="23"/>
    </location>
</feature>
<evidence type="ECO:0000313" key="9">
    <source>
        <dbReference type="Proteomes" id="UP000594260"/>
    </source>
</evidence>
<dbReference type="OrthoDB" id="301415at2759"/>
<dbReference type="SMART" id="SM00671">
    <property type="entry name" value="SEL1"/>
    <property type="match status" value="3"/>
</dbReference>
<dbReference type="InterPro" id="IPR011990">
    <property type="entry name" value="TPR-like_helical_dom_sf"/>
</dbReference>
<dbReference type="KEGG" id="vde:111245202"/>
<keyword evidence="9" id="KW-1185">Reference proteome</keyword>
<dbReference type="CDD" id="cd16967">
    <property type="entry name" value="Alpha_kinase_eEF2K"/>
    <property type="match status" value="1"/>
</dbReference>
<evidence type="ECO:0000256" key="4">
    <source>
        <dbReference type="ARBA" id="ARBA00022777"/>
    </source>
</evidence>
<evidence type="ECO:0000256" key="2">
    <source>
        <dbReference type="ARBA" id="ARBA00022679"/>
    </source>
</evidence>
<name>A0A7M7J9Z7_VARDE</name>
<sequence length="733" mass="83238">MLKEDEDPANDKACVGPPPSDDDEWELLIEPLEPVDIVHNNGYEQDDEVETRVLKESRVFSVAMDIPRKRKKDDERGQSLACVKAQISAINRWQQAAKKALRMEDPFGKFHLEKCEAERVLRSRYNPLKDEWVKDEILIKMAKEPFGRGAMRECFRLKRMRPTQINHTVSTNYVAKRYLNPVDRSVYMEDVKLQMYSKLWGEEFNRYNPPKKVDFCQMSMIEFLDRPGKPIYHLEHFIEGKYIKYNSNSGFIQCENVRFTPQAFSHFTFEKSGHEQIVVDIQGVGDLYTDPQIHTCDGTDFNEGNLGVKGMALFFQSHICNPICESLKLTPFDLDLTEKSVSDVRKMSQGGETCVRQLASSNCGVSPVNSPTTMTSFLEWQYMKQGVRVRTYSSPVDLQLVRARTLSLGGRRRQDSQSQDSKTPSPPAHLEHPFPSTNSTFDSQGYERSLSSESEEALDVDVDIDSVLDSLGFSEDDDGPRTSRNNGGRVRCDSECSFLGDTESDKLEFQQQVQQKAQPSSVAHEIEFRNRAFEQSGGQLPPSILGRIHIELARYYENGRFSSEDDPLSYNKEAALFHVDMAAQCGNLEGLLTLAKMYQGVPHDLLEDVELPEDKERAAKYLRLAAAAGDRVCMIELAKNLDEEKNWCEAVEWYQLAVQSAEFDEGGEFDCQSMQEPAYILMARLASIYAVGGNGLKQDKERAYELYQNAAEAAMAATKGRLANKYYELAESL</sequence>
<keyword evidence="4" id="KW-0418">Kinase</keyword>
<dbReference type="AlphaFoldDB" id="A0A7M7J9Z7"/>
<dbReference type="SUPFAM" id="SSF56112">
    <property type="entry name" value="Protein kinase-like (PK-like)"/>
    <property type="match status" value="1"/>
</dbReference>